<organism evidence="5 6">
    <name type="scientific">Plantactinospora alkalitolerans</name>
    <dbReference type="NCBI Taxonomy" id="2789879"/>
    <lineage>
        <taxon>Bacteria</taxon>
        <taxon>Bacillati</taxon>
        <taxon>Actinomycetota</taxon>
        <taxon>Actinomycetes</taxon>
        <taxon>Micromonosporales</taxon>
        <taxon>Micromonosporaceae</taxon>
        <taxon>Plantactinospora</taxon>
    </lineage>
</organism>
<keyword evidence="6" id="KW-1185">Reference proteome</keyword>
<dbReference type="Gene3D" id="1.20.1090.10">
    <property type="entry name" value="Dehydroquinate synthase-like - alpha domain"/>
    <property type="match status" value="1"/>
</dbReference>
<accession>A0ABS0GUD7</accession>
<dbReference type="RefSeq" id="WP_196201289.1">
    <property type="nucleotide sequence ID" value="NZ_JADPUN010000128.1"/>
</dbReference>
<protein>
    <submittedName>
        <fullName evidence="5">Iron-containing alcohol dehydrogenase</fullName>
    </submittedName>
</protein>
<dbReference type="PANTHER" id="PTHR43622">
    <property type="entry name" value="3-DEHYDROQUINATE SYNTHASE"/>
    <property type="match status" value="1"/>
</dbReference>
<dbReference type="Pfam" id="PF01761">
    <property type="entry name" value="DHQ_synthase"/>
    <property type="match status" value="1"/>
</dbReference>
<dbReference type="Proteomes" id="UP000638560">
    <property type="component" value="Unassembled WGS sequence"/>
</dbReference>
<reference evidence="5 6" key="1">
    <citation type="submission" date="2020-11" db="EMBL/GenBank/DDBJ databases">
        <title>A novel isolate from a Black sea contaminated sediment with potential to produce alkanes: Plantactinospora alkalitolerans sp. nov.</title>
        <authorList>
            <person name="Carro L."/>
            <person name="Veyisoglu A."/>
            <person name="Guven K."/>
            <person name="Schumann P."/>
            <person name="Klenk H.-P."/>
            <person name="Sahin N."/>
        </authorList>
    </citation>
    <scope>NUCLEOTIDE SEQUENCE [LARGE SCALE GENOMIC DNA]</scope>
    <source>
        <strain evidence="5 6">S1510</strain>
    </source>
</reference>
<dbReference type="SUPFAM" id="SSF56796">
    <property type="entry name" value="Dehydroquinate synthase-like"/>
    <property type="match status" value="1"/>
</dbReference>
<comment type="cofactor">
    <cofactor evidence="1">
        <name>NAD(+)</name>
        <dbReference type="ChEBI" id="CHEBI:57540"/>
    </cofactor>
</comment>
<gene>
    <name evidence="5" type="ORF">I0C86_11890</name>
</gene>
<dbReference type="InterPro" id="IPR050071">
    <property type="entry name" value="Dehydroquinate_synthase"/>
</dbReference>
<evidence type="ECO:0000259" key="3">
    <source>
        <dbReference type="Pfam" id="PF01761"/>
    </source>
</evidence>
<evidence type="ECO:0000259" key="4">
    <source>
        <dbReference type="Pfam" id="PF24621"/>
    </source>
</evidence>
<name>A0ABS0GUD7_9ACTN</name>
<proteinExistence type="predicted"/>
<feature type="domain" description="3-dehydroquinate synthase N-terminal" evidence="3">
    <location>
        <begin position="248"/>
        <end position="356"/>
    </location>
</feature>
<dbReference type="InterPro" id="IPR030960">
    <property type="entry name" value="DHQS/DOIS_N"/>
</dbReference>
<dbReference type="PANTHER" id="PTHR43622:SF3">
    <property type="entry name" value="2-EPI-5-EPI-VALIOLONE SYNTHASE"/>
    <property type="match status" value="1"/>
</dbReference>
<dbReference type="Gene3D" id="3.40.50.1970">
    <property type="match status" value="2"/>
</dbReference>
<keyword evidence="2" id="KW-0520">NAD</keyword>
<sequence length="548" mass="58993">MVASTGHNTGSSIEVGRIEARLDCEVEVEVVPGLFDPGSTALLRHLRGAQRLLVVADADRAGPLRAYLDRQVWRGRLDRYIEVDIATLDRLSPLAAVERIAEEAAAAGLGRRDAFLSYCGPVMSDYVAITAALFRRHTRAVRLVTGPSGTVSPCPRTALPDAGLTVRHREVRVVVPGTAPGGTSQRGVIEQSYRVELAPSIFTDPADPLRAWLPEGARVLAVVDAFSPEVVADVRRYFHRHSVVPVVSSAHAKTLSQVGELLTTARRLGLGPDDRIVAVGGGTLLDLVGTMALLYQGETPYVRVPTTLVGLIDAGVGLKVGVDVNQRRNLLGGYQPPLACLCDTTFLRTLPPAEIRCGIAEAIKIAMVADGPLLDLLEERHDDLFQRPDGPVAEEIVRRSIAAMMRQLAGNPYEKELRRLPDFGHEFGHLLETASGYALRHGEAVSIGMALAGHLGVQTGRLPAAAYEQMMGMLLRVGLPVYSPLCRPEQLWRWLGGAISAHKGGLPHLVVPTGIGQGGFIDSMTELNPDLLRRACADLARRRPAVAP</sequence>
<feature type="domain" description="3-dehydroquinate synthase C-terminal" evidence="4">
    <location>
        <begin position="358"/>
        <end position="484"/>
    </location>
</feature>
<dbReference type="EMBL" id="JADPUN010000128">
    <property type="protein sequence ID" value="MBF9129659.1"/>
    <property type="molecule type" value="Genomic_DNA"/>
</dbReference>
<evidence type="ECO:0000256" key="2">
    <source>
        <dbReference type="ARBA" id="ARBA00023027"/>
    </source>
</evidence>
<comment type="caution">
    <text evidence="5">The sequence shown here is derived from an EMBL/GenBank/DDBJ whole genome shotgun (WGS) entry which is preliminary data.</text>
</comment>
<evidence type="ECO:0000256" key="1">
    <source>
        <dbReference type="ARBA" id="ARBA00001911"/>
    </source>
</evidence>
<evidence type="ECO:0000313" key="6">
    <source>
        <dbReference type="Proteomes" id="UP000638560"/>
    </source>
</evidence>
<dbReference type="InterPro" id="IPR056179">
    <property type="entry name" value="DHQS_C"/>
</dbReference>
<dbReference type="Pfam" id="PF24621">
    <property type="entry name" value="DHQS_C"/>
    <property type="match status" value="1"/>
</dbReference>
<evidence type="ECO:0000313" key="5">
    <source>
        <dbReference type="EMBL" id="MBF9129659.1"/>
    </source>
</evidence>